<dbReference type="RefSeq" id="XP_033686710.1">
    <property type="nucleotide sequence ID" value="XM_033824769.1"/>
</dbReference>
<feature type="non-terminal residue" evidence="3">
    <location>
        <position position="827"/>
    </location>
</feature>
<protein>
    <recommendedName>
        <fullName evidence="2">DUF6604 domain-containing protein</fullName>
    </recommendedName>
</protein>
<feature type="region of interest" description="Disordered" evidence="1">
    <location>
        <begin position="40"/>
        <end position="69"/>
    </location>
</feature>
<organism evidence="3 4">
    <name type="scientific">Trematosphaeria pertusa</name>
    <dbReference type="NCBI Taxonomy" id="390896"/>
    <lineage>
        <taxon>Eukaryota</taxon>
        <taxon>Fungi</taxon>
        <taxon>Dikarya</taxon>
        <taxon>Ascomycota</taxon>
        <taxon>Pezizomycotina</taxon>
        <taxon>Dothideomycetes</taxon>
        <taxon>Pleosporomycetidae</taxon>
        <taxon>Pleosporales</taxon>
        <taxon>Massarineae</taxon>
        <taxon>Trematosphaeriaceae</taxon>
        <taxon>Trematosphaeria</taxon>
    </lineage>
</organism>
<evidence type="ECO:0000313" key="4">
    <source>
        <dbReference type="Proteomes" id="UP000800094"/>
    </source>
</evidence>
<evidence type="ECO:0000313" key="3">
    <source>
        <dbReference type="EMBL" id="KAF2251706.1"/>
    </source>
</evidence>
<accession>A0A6A6IMT5</accession>
<dbReference type="GeneID" id="54578099"/>
<sequence length="827" mass="94238">MSNLDRTQSLLFAYKQYKRDTEYIAGWLAETSRIADYALKEQGERTQSKPKKRRKDRKKAKRDGGANSGPQYLIKVADFVPMAESIAKAESDVLVPVSNWFKFKIDADTESNKRHHYFITVLEDAFRVLRPFISTGPHPARAGDGKTNPEAMAFENRFATLTIGEAAEMADELEAEDLALPDVVHVLLEKDDEELEEELKLAVSVFLEGLQAMHGVACEQWKKYKSGEVDLIVAAMVTDAAIKLAQRAEAEFDLVVVHRPQKYSASTYPLWKLLEAFAEPPNTQEESHDHDAQKTATFWPTHAGLRLYLNKLSRADPRKSIPSIVARELEDAHAHTVRAAEFAQMIHITFGKRPHVWDLVSKGIMHMLEKREMSAWATLTLQIHLDSQDILGDECARTAYVLNLHAQKMIELYNDVFDYDSPFLPKPKHESERGNFVAWVCGDLPDALEDCITWVVQDGFGEQWRTLLNNPKVASHPVLKTLRSEPKFFLRHHPLLCGMIKYDIYRKCHAAGLRYEAQTDGVNMLAHIYVTGGLEATIRNGSEGRDEECFWPDMEFVLQAQDPEWLFVGGFPKSLEEAQRKFLLAAGSPATNQARDIPLKRLKVNLKNIRQFRDYSVFGEGVNRPADAGTRSADDMITRLLQMTKAGWPWGRIAKQLMGSEQAQGPTTSPIGDQKNVTPPELLGNLGLWLQADTPDLFFDWLRMQLVCGDIWKEIFSRVERYPHWDREASQLEKPVIEPDIDILTRDKAYPTFLQEAFGAVKARIDSRVGVLGGDTCLSALAMYHKRTARQLDRVPGPLSIANLYRYWPEEKWRPYWERMKSEPEEE</sequence>
<evidence type="ECO:0000259" key="2">
    <source>
        <dbReference type="Pfam" id="PF20253"/>
    </source>
</evidence>
<dbReference type="AlphaFoldDB" id="A0A6A6IMT5"/>
<feature type="compositionally biased region" description="Basic residues" evidence="1">
    <location>
        <begin position="48"/>
        <end position="61"/>
    </location>
</feature>
<dbReference type="Proteomes" id="UP000800094">
    <property type="component" value="Unassembled WGS sequence"/>
</dbReference>
<dbReference type="OrthoDB" id="5238236at2759"/>
<dbReference type="PANTHER" id="PTHR38795:SF1">
    <property type="entry name" value="DUF6604 DOMAIN-CONTAINING PROTEIN"/>
    <property type="match status" value="1"/>
</dbReference>
<keyword evidence="4" id="KW-1185">Reference proteome</keyword>
<dbReference type="InterPro" id="IPR046539">
    <property type="entry name" value="DUF6604"/>
</dbReference>
<dbReference type="Pfam" id="PF20253">
    <property type="entry name" value="DUF6604"/>
    <property type="match status" value="1"/>
</dbReference>
<evidence type="ECO:0000256" key="1">
    <source>
        <dbReference type="SAM" id="MobiDB-lite"/>
    </source>
</evidence>
<dbReference type="PANTHER" id="PTHR38795">
    <property type="entry name" value="DUF6604 DOMAIN-CONTAINING PROTEIN"/>
    <property type="match status" value="1"/>
</dbReference>
<name>A0A6A6IMT5_9PLEO</name>
<gene>
    <name evidence="3" type="ORF">BU26DRAFT_451587</name>
</gene>
<dbReference type="EMBL" id="ML987192">
    <property type="protein sequence ID" value="KAF2251706.1"/>
    <property type="molecule type" value="Genomic_DNA"/>
</dbReference>
<proteinExistence type="predicted"/>
<feature type="domain" description="DUF6604" evidence="2">
    <location>
        <begin position="15"/>
        <end position="252"/>
    </location>
</feature>
<reference evidence="3" key="1">
    <citation type="journal article" date="2020" name="Stud. Mycol.">
        <title>101 Dothideomycetes genomes: a test case for predicting lifestyles and emergence of pathogens.</title>
        <authorList>
            <person name="Haridas S."/>
            <person name="Albert R."/>
            <person name="Binder M."/>
            <person name="Bloem J."/>
            <person name="Labutti K."/>
            <person name="Salamov A."/>
            <person name="Andreopoulos B."/>
            <person name="Baker S."/>
            <person name="Barry K."/>
            <person name="Bills G."/>
            <person name="Bluhm B."/>
            <person name="Cannon C."/>
            <person name="Castanera R."/>
            <person name="Culley D."/>
            <person name="Daum C."/>
            <person name="Ezra D."/>
            <person name="Gonzalez J."/>
            <person name="Henrissat B."/>
            <person name="Kuo A."/>
            <person name="Liang C."/>
            <person name="Lipzen A."/>
            <person name="Lutzoni F."/>
            <person name="Magnuson J."/>
            <person name="Mondo S."/>
            <person name="Nolan M."/>
            <person name="Ohm R."/>
            <person name="Pangilinan J."/>
            <person name="Park H.-J."/>
            <person name="Ramirez L."/>
            <person name="Alfaro M."/>
            <person name="Sun H."/>
            <person name="Tritt A."/>
            <person name="Yoshinaga Y."/>
            <person name="Zwiers L.-H."/>
            <person name="Turgeon B."/>
            <person name="Goodwin S."/>
            <person name="Spatafora J."/>
            <person name="Crous P."/>
            <person name="Grigoriev I."/>
        </authorList>
    </citation>
    <scope>NUCLEOTIDE SEQUENCE</scope>
    <source>
        <strain evidence="3">CBS 122368</strain>
    </source>
</reference>